<keyword evidence="8 13" id="KW-0378">Hydrolase</keyword>
<evidence type="ECO:0000256" key="13">
    <source>
        <dbReference type="HAMAP-Rule" id="MF_00356"/>
    </source>
</evidence>
<dbReference type="Gene3D" id="3.30.1900.20">
    <property type="match status" value="2"/>
</dbReference>
<evidence type="ECO:0000313" key="16">
    <source>
        <dbReference type="EMBL" id="GAV23476.1"/>
    </source>
</evidence>
<dbReference type="InterPro" id="IPR029460">
    <property type="entry name" value="DNAPol_HHH"/>
</dbReference>
<dbReference type="Pfam" id="PF02811">
    <property type="entry name" value="PHP"/>
    <property type="match status" value="1"/>
</dbReference>
<organism evidence="16 17">
    <name type="scientific">Carboxydothermus pertinax</name>
    <dbReference type="NCBI Taxonomy" id="870242"/>
    <lineage>
        <taxon>Bacteria</taxon>
        <taxon>Bacillati</taxon>
        <taxon>Bacillota</taxon>
        <taxon>Clostridia</taxon>
        <taxon>Thermoanaerobacterales</taxon>
        <taxon>Thermoanaerobacteraceae</taxon>
        <taxon>Carboxydothermus</taxon>
    </lineage>
</organism>
<evidence type="ECO:0000256" key="5">
    <source>
        <dbReference type="ARBA" id="ARBA00022695"/>
    </source>
</evidence>
<dbReference type="EC" id="2.7.7.7" evidence="13"/>
<dbReference type="Gene3D" id="6.10.140.1510">
    <property type="match status" value="1"/>
</dbReference>
<reference evidence="17" key="1">
    <citation type="submission" date="2016-12" db="EMBL/GenBank/DDBJ databases">
        <title>Draft Genome Sequences od Carboxydothermus pertinax and islandicus, Hydrogenogenic Carboxydotrophic Bacteria.</title>
        <authorList>
            <person name="Fukuyama Y."/>
            <person name="Ohmae K."/>
            <person name="Yoneda Y."/>
            <person name="Yoshida T."/>
            <person name="Sako Y."/>
        </authorList>
    </citation>
    <scope>NUCLEOTIDE SEQUENCE [LARGE SCALE GENOMIC DNA]</scope>
    <source>
        <strain evidence="17">Ug1</strain>
    </source>
</reference>
<dbReference type="Pfam" id="PF17657">
    <property type="entry name" value="DNA_pol3_finger"/>
    <property type="match status" value="1"/>
</dbReference>
<dbReference type="Pfam" id="PF07733">
    <property type="entry name" value="DNA_pol3_alpha"/>
    <property type="match status" value="2"/>
</dbReference>
<keyword evidence="17" id="KW-1185">Reference proteome</keyword>
<keyword evidence="10 13" id="KW-0239">DNA-directed DNA polymerase</keyword>
<dbReference type="GO" id="GO:0003677">
    <property type="term" value="F:DNA binding"/>
    <property type="evidence" value="ECO:0007669"/>
    <property type="project" value="UniProtKB-UniRule"/>
</dbReference>
<dbReference type="GO" id="GO:0008408">
    <property type="term" value="F:3'-5' exonuclease activity"/>
    <property type="evidence" value="ECO:0007669"/>
    <property type="project" value="UniProtKB-UniRule"/>
</dbReference>
<keyword evidence="9 13" id="KW-0269">Exonuclease</keyword>
<dbReference type="InterPro" id="IPR011708">
    <property type="entry name" value="DNA_pol3_alpha_NTPase_dom"/>
</dbReference>
<dbReference type="InterPro" id="IPR004365">
    <property type="entry name" value="NA-bd_OB_tRNA"/>
</dbReference>
<dbReference type="Pfam" id="PF00929">
    <property type="entry name" value="RNase_T"/>
    <property type="match status" value="1"/>
</dbReference>
<gene>
    <name evidence="13" type="primary">polC</name>
    <name evidence="16" type="ORF">cpu_19860</name>
</gene>
<dbReference type="STRING" id="870242.cpu_19860"/>
<dbReference type="GO" id="GO:0006261">
    <property type="term" value="P:DNA-templated DNA replication"/>
    <property type="evidence" value="ECO:0007669"/>
    <property type="project" value="UniProtKB-UniRule"/>
</dbReference>
<dbReference type="CDD" id="cd04484">
    <property type="entry name" value="polC_OBF"/>
    <property type="match status" value="1"/>
</dbReference>
<dbReference type="Pfam" id="PF11490">
    <property type="entry name" value="DNA_pol3_a_NII"/>
    <property type="match status" value="1"/>
</dbReference>
<dbReference type="SUPFAM" id="SSF160975">
    <property type="entry name" value="AF1531-like"/>
    <property type="match status" value="1"/>
</dbReference>
<evidence type="ECO:0000256" key="4">
    <source>
        <dbReference type="ARBA" id="ARBA00022679"/>
    </source>
</evidence>
<dbReference type="InterPro" id="IPR013520">
    <property type="entry name" value="Ribonucl_H"/>
</dbReference>
<evidence type="ECO:0000256" key="7">
    <source>
        <dbReference type="ARBA" id="ARBA00022722"/>
    </source>
</evidence>
<evidence type="ECO:0000256" key="12">
    <source>
        <dbReference type="ARBA" id="ARBA00049244"/>
    </source>
</evidence>
<dbReference type="InterPro" id="IPR003141">
    <property type="entry name" value="Pol/His_phosphatase_N"/>
</dbReference>
<keyword evidence="6 13" id="KW-0235">DNA replication</keyword>
<dbReference type="InterPro" id="IPR044923">
    <property type="entry name" value="PolC_middle_finger_sf"/>
</dbReference>
<dbReference type="InterPro" id="IPR012337">
    <property type="entry name" value="RNaseH-like_sf"/>
</dbReference>
<dbReference type="PANTHER" id="PTHR32294">
    <property type="entry name" value="DNA POLYMERASE III SUBUNIT ALPHA"/>
    <property type="match status" value="1"/>
</dbReference>
<comment type="similarity">
    <text evidence="13">Belongs to the DNA polymerase type-C family. PolC subfamily.</text>
</comment>
<keyword evidence="4 13" id="KW-0808">Transferase</keyword>
<comment type="caution">
    <text evidence="16">The sequence shown here is derived from an EMBL/GenBank/DDBJ whole genome shotgun (WGS) entry which is preliminary data.</text>
</comment>
<dbReference type="InterPro" id="IPR004805">
    <property type="entry name" value="DnaE2/DnaE/PolC"/>
</dbReference>
<dbReference type="OrthoDB" id="9804290at2"/>
<sequence length="1415" mass="160100">MDKIKPNALDLKKILENLGQKAFLDKVLVDLSQNKWELFFKAPHYLSLKEFDALRAAILEEMPDLTVEINLTLENQAEIDTDLLLEDVRYLMVQKLPRLRGELMLSGLTLDGNEIIFETSNEILLDTVKQKKIGETISRFLGKIAPNYKFIPKLKEELLEPLDWQQELEEDFVQKLIEENKEEKEELGKIEVLPPTKLVLGRVIMEDPRPISTLTEEEKNVVVSGTIFDLELKKLRSERTLITFNLADHTDAISAKLFLKKGDEEKAALFKEGMEVKVKGEVQFDRFVGELVLFVNDLNELEKSYGRMDNAEIKRVELHLHSKMSAMDSVVDLEQLFKTLKRWGHDAVAITDHGVVQAFPEAAELSAKYGIKVIYGLEGYLVDDGLPVVFNPAPVSLKSTPIVAFDLETSGLFSQKDEIIEIGAVKIYEGKISDTFSVLVRPQKPISAKISELTGITNDLLEKEGKGLNEAIEKFLEFCEGAILLAHNAAFDYSFLREALRKLGITRKFSVVDNLAIARILFPELKNHKLKTITEHLEVPLNNHHRALADSYALAEVFLKVLPKLFDRGLQNLEELAKLNYNYVNDRARTYHVSILVKNQEGLYNLYRLITLSHLKYYHRHPRIPKSELMRHREGLLIGSACEAGELFTALLEKQPESRILEIARFYDYFEIMPKANNAFLIRNQRLKSEQELEELNRKILALGERLHKPVVATGDVHFLEPEDEIYRRILQKGQGYDDAELQPPIYLKTTEEMLTEFSYLGSERAYEVVVENPRKIAEQIEVIKPIPDEFYPPIIEGADQQIYDMAYQKAHELYGNPLPEIVEKRLKRELDAIINNGFAVLYLIAHKLVKKSLDDGYLVGSRGSVGSSLVATMTRITEVNPLPPHYLCPHCHFSEFITDGSYGCGADMPDKNCPRCGTLLKKEGHDIPFETFMGFEGDKVPDIDLNFSGEYQPQAHKYTEELFGKDYVFRAGTIATVADKTAFGFVKKYFEETGRPARQAWVKWLTNGLVGVKRTTGQHPGGLMVVPKNNDVHRFTPLQHPADDKNSGVVTTHFDYHSISSRLVKLDILGHDDPTVLKMLQDLTGIDPRTIRLDDRKTLGIFSSTEPLGVTPEEIRTTVGTYGIPEFGTRFVRQMLEDTRPKSFAELVRISGFSHGTDVWLNNAQDLIKDGICKLSDAISTRDDIMIYLLQKGVPPKKAFKIMENVRKGKGISEEEIAVMKEHGVPDWFIGSCKKIKYLFPKAHAVAYVMMAFRIAYFKVYYPEAFYATYFTVRADDFDLPVILAGPEKIVRTLDELEQRGNSLTAKEKGLVTVLEVALEMLARGIKMLPVDLEKSDATRFLITPEGILPPFVALPGIGEAAAVNIVKAREEGMFVSIEDLKVRGKASKAVIEVLEAHGCLKGLAPTSQLVLFA</sequence>
<dbReference type="FunFam" id="3.30.420.10:FF:000045">
    <property type="entry name" value="3'-5' exonuclease DinG"/>
    <property type="match status" value="1"/>
</dbReference>
<dbReference type="GO" id="GO:0005737">
    <property type="term" value="C:cytoplasm"/>
    <property type="evidence" value="ECO:0007669"/>
    <property type="project" value="UniProtKB-SubCell"/>
</dbReference>
<dbReference type="InterPro" id="IPR024754">
    <property type="entry name" value="DNA_PolC-like_N_II"/>
</dbReference>
<keyword evidence="3 13" id="KW-0963">Cytoplasm</keyword>
<dbReference type="InterPro" id="IPR012340">
    <property type="entry name" value="NA-bd_OB-fold"/>
</dbReference>
<evidence type="ECO:0000259" key="14">
    <source>
        <dbReference type="SMART" id="SM00479"/>
    </source>
</evidence>
<dbReference type="NCBIfam" id="TIGR00573">
    <property type="entry name" value="dnaq"/>
    <property type="match status" value="1"/>
</dbReference>
<comment type="catalytic activity">
    <reaction evidence="12 13">
        <text>DNA(n) + a 2'-deoxyribonucleoside 5'-triphosphate = DNA(n+1) + diphosphate</text>
        <dbReference type="Rhea" id="RHEA:22508"/>
        <dbReference type="Rhea" id="RHEA-COMP:17339"/>
        <dbReference type="Rhea" id="RHEA-COMP:17340"/>
        <dbReference type="ChEBI" id="CHEBI:33019"/>
        <dbReference type="ChEBI" id="CHEBI:61560"/>
        <dbReference type="ChEBI" id="CHEBI:173112"/>
        <dbReference type="EC" id="2.7.7.7"/>
    </reaction>
</comment>
<evidence type="ECO:0000256" key="10">
    <source>
        <dbReference type="ARBA" id="ARBA00022932"/>
    </source>
</evidence>
<evidence type="ECO:0000256" key="8">
    <source>
        <dbReference type="ARBA" id="ARBA00022801"/>
    </source>
</evidence>
<dbReference type="NCBIfam" id="NF001688">
    <property type="entry name" value="PRK00448.1"/>
    <property type="match status" value="1"/>
</dbReference>
<dbReference type="Pfam" id="PF14579">
    <property type="entry name" value="HHH_6"/>
    <property type="match status" value="1"/>
</dbReference>
<feature type="domain" description="Polymerase/histidinol phosphatase N-terminal" evidence="15">
    <location>
        <begin position="316"/>
        <end position="383"/>
    </location>
</feature>
<comment type="function">
    <text evidence="11">DNA polymerase III is a complex, multichain enzyme responsible for most of the replicative synthesis in bacteria. This DNA polymerase also exhibits 3' to 5' exonuclease activity. The alpha chain is the DNA polymerase.</text>
</comment>
<dbReference type="SMART" id="SM00481">
    <property type="entry name" value="POLIIIAc"/>
    <property type="match status" value="1"/>
</dbReference>
<evidence type="ECO:0000256" key="11">
    <source>
        <dbReference type="ARBA" id="ARBA00025611"/>
    </source>
</evidence>
<evidence type="ECO:0000259" key="15">
    <source>
        <dbReference type="SMART" id="SM00481"/>
    </source>
</evidence>
<dbReference type="InterPro" id="IPR006054">
    <property type="entry name" value="DnaQ"/>
</dbReference>
<protein>
    <recommendedName>
        <fullName evidence="13">DNA polymerase III PolC-type</fullName>
        <shortName evidence="13">PolIII</shortName>
        <ecNumber evidence="13">2.7.7.7</ecNumber>
    </recommendedName>
</protein>
<evidence type="ECO:0000256" key="1">
    <source>
        <dbReference type="ARBA" id="ARBA00003452"/>
    </source>
</evidence>
<evidence type="ECO:0000313" key="17">
    <source>
        <dbReference type="Proteomes" id="UP000187485"/>
    </source>
</evidence>
<name>A0A1L8CX18_9THEO</name>
<dbReference type="SMART" id="SM00479">
    <property type="entry name" value="EXOIII"/>
    <property type="match status" value="1"/>
</dbReference>
<dbReference type="HAMAP" id="MF_00356">
    <property type="entry name" value="DNApol_PolC"/>
    <property type="match status" value="1"/>
</dbReference>
<dbReference type="SUPFAM" id="SSF53098">
    <property type="entry name" value="Ribonuclease H-like"/>
    <property type="match status" value="1"/>
</dbReference>
<evidence type="ECO:0000256" key="6">
    <source>
        <dbReference type="ARBA" id="ARBA00022705"/>
    </source>
</evidence>
<dbReference type="Gene3D" id="3.20.20.140">
    <property type="entry name" value="Metal-dependent hydrolases"/>
    <property type="match status" value="2"/>
</dbReference>
<dbReference type="EMBL" id="BDJK01000055">
    <property type="protein sequence ID" value="GAV23476.1"/>
    <property type="molecule type" value="Genomic_DNA"/>
</dbReference>
<evidence type="ECO:0000256" key="2">
    <source>
        <dbReference type="ARBA" id="ARBA00004496"/>
    </source>
</evidence>
<comment type="subcellular location">
    <subcellularLocation>
        <location evidence="2 13">Cytoplasm</location>
    </subcellularLocation>
</comment>
<dbReference type="InterPro" id="IPR036397">
    <property type="entry name" value="RNaseH_sf"/>
</dbReference>
<dbReference type="PANTHER" id="PTHR32294:SF5">
    <property type="entry name" value="DNA POLYMERASE III POLC-TYPE"/>
    <property type="match status" value="1"/>
</dbReference>
<dbReference type="CDD" id="cd06127">
    <property type="entry name" value="DEDDh"/>
    <property type="match status" value="1"/>
</dbReference>
<dbReference type="GO" id="GO:0003887">
    <property type="term" value="F:DNA-directed DNA polymerase activity"/>
    <property type="evidence" value="ECO:0007669"/>
    <property type="project" value="UniProtKB-UniRule"/>
</dbReference>
<keyword evidence="7 13" id="KW-0540">Nuclease</keyword>
<evidence type="ECO:0000256" key="3">
    <source>
        <dbReference type="ARBA" id="ARBA00022490"/>
    </source>
</evidence>
<accession>A0A1L8CX18</accession>
<dbReference type="Gene3D" id="1.10.150.700">
    <property type="entry name" value="PolC, middle finger domain"/>
    <property type="match status" value="1"/>
</dbReference>
<dbReference type="Gene3D" id="2.40.50.140">
    <property type="entry name" value="Nucleic acid-binding proteins"/>
    <property type="match status" value="1"/>
</dbReference>
<proteinExistence type="inferred from homology"/>
<comment type="function">
    <text evidence="1 13">Required for replicative DNA synthesis. This DNA polymerase also exhibits 3' to 5' exonuclease activity.</text>
</comment>
<dbReference type="InterPro" id="IPR006308">
    <property type="entry name" value="Pol_III_a_PolC-type_gram_pos"/>
</dbReference>
<dbReference type="Pfam" id="PF01336">
    <property type="entry name" value="tRNA_anti-codon"/>
    <property type="match status" value="1"/>
</dbReference>
<dbReference type="Gene3D" id="3.30.420.10">
    <property type="entry name" value="Ribonuclease H-like superfamily/Ribonuclease H"/>
    <property type="match status" value="1"/>
</dbReference>
<dbReference type="NCBIfam" id="TIGR01405">
    <property type="entry name" value="polC_Gram_pos"/>
    <property type="match status" value="1"/>
</dbReference>
<dbReference type="CDD" id="cd07435">
    <property type="entry name" value="PHP_PolIIIA_POLC"/>
    <property type="match status" value="1"/>
</dbReference>
<dbReference type="InterPro" id="IPR004013">
    <property type="entry name" value="PHP_dom"/>
</dbReference>
<feature type="domain" description="Exonuclease" evidence="14">
    <location>
        <begin position="401"/>
        <end position="567"/>
    </location>
</feature>
<dbReference type="Proteomes" id="UP000187485">
    <property type="component" value="Unassembled WGS sequence"/>
</dbReference>
<dbReference type="RefSeq" id="WP_075859890.1">
    <property type="nucleotide sequence ID" value="NZ_BDJK01000055.1"/>
</dbReference>
<keyword evidence="5 13" id="KW-0548">Nucleotidyltransferase</keyword>
<dbReference type="InterPro" id="IPR040982">
    <property type="entry name" value="DNA_pol3_finger"/>
</dbReference>
<dbReference type="Gene3D" id="1.10.150.870">
    <property type="match status" value="1"/>
</dbReference>
<evidence type="ECO:0000256" key="9">
    <source>
        <dbReference type="ARBA" id="ARBA00022839"/>
    </source>
</evidence>